<keyword evidence="3" id="KW-1185">Reference proteome</keyword>
<organism evidence="2 3">
    <name type="scientific">Salimicrobium flavidum</name>
    <dbReference type="NCBI Taxonomy" id="570947"/>
    <lineage>
        <taxon>Bacteria</taxon>
        <taxon>Bacillati</taxon>
        <taxon>Bacillota</taxon>
        <taxon>Bacilli</taxon>
        <taxon>Bacillales</taxon>
        <taxon>Bacillaceae</taxon>
        <taxon>Salimicrobium</taxon>
    </lineage>
</organism>
<dbReference type="STRING" id="570947.SAMN05421687_104222"/>
<dbReference type="InterPro" id="IPR021354">
    <property type="entry name" value="DUF2975"/>
</dbReference>
<evidence type="ECO:0000256" key="1">
    <source>
        <dbReference type="SAM" id="Phobius"/>
    </source>
</evidence>
<sequence>MGRGLKMRETIFLKVVLILMALPVVAVSALWIPWFIKEVVMYYLDIDAFGYAVALALYLTEIAYFIALFQAWKLLGFIDKKQTFSFVSVKALKVIKYCATVISGLYVLMMPLLFIIGDEDDAPGVVAIGLIIIFASFVIAAFAAVLQKLLKSAVDIKSVNDLTV</sequence>
<feature type="transmembrane region" description="Helical" evidence="1">
    <location>
        <begin position="94"/>
        <end position="116"/>
    </location>
</feature>
<keyword evidence="1" id="KW-0472">Membrane</keyword>
<evidence type="ECO:0000313" key="2">
    <source>
        <dbReference type="EMBL" id="SIS46020.1"/>
    </source>
</evidence>
<dbReference type="AlphaFoldDB" id="A0A1N7J9N2"/>
<dbReference type="Proteomes" id="UP000187608">
    <property type="component" value="Unassembled WGS sequence"/>
</dbReference>
<name>A0A1N7J9N2_9BACI</name>
<feature type="transmembrane region" description="Helical" evidence="1">
    <location>
        <begin position="48"/>
        <end position="73"/>
    </location>
</feature>
<protein>
    <recommendedName>
        <fullName evidence="4">DUF2975 domain-containing protein</fullName>
    </recommendedName>
</protein>
<dbReference type="OrthoDB" id="1100174at2"/>
<dbReference type="Pfam" id="PF11188">
    <property type="entry name" value="DUF2975"/>
    <property type="match status" value="1"/>
</dbReference>
<evidence type="ECO:0008006" key="4">
    <source>
        <dbReference type="Google" id="ProtNLM"/>
    </source>
</evidence>
<proteinExistence type="predicted"/>
<gene>
    <name evidence="2" type="ORF">SAMN05421687_104222</name>
</gene>
<keyword evidence="1" id="KW-1133">Transmembrane helix</keyword>
<keyword evidence="1" id="KW-0812">Transmembrane</keyword>
<feature type="transmembrane region" description="Helical" evidence="1">
    <location>
        <begin position="12"/>
        <end position="36"/>
    </location>
</feature>
<feature type="transmembrane region" description="Helical" evidence="1">
    <location>
        <begin position="122"/>
        <end position="146"/>
    </location>
</feature>
<reference evidence="3" key="1">
    <citation type="submission" date="2017-01" db="EMBL/GenBank/DDBJ databases">
        <authorList>
            <person name="Varghese N."/>
            <person name="Submissions S."/>
        </authorList>
    </citation>
    <scope>NUCLEOTIDE SEQUENCE [LARGE SCALE GENOMIC DNA]</scope>
    <source>
        <strain evidence="3">DSM 23127</strain>
    </source>
</reference>
<evidence type="ECO:0000313" key="3">
    <source>
        <dbReference type="Proteomes" id="UP000187608"/>
    </source>
</evidence>
<accession>A0A1N7J9N2</accession>
<dbReference type="EMBL" id="FTOC01000004">
    <property type="protein sequence ID" value="SIS46020.1"/>
    <property type="molecule type" value="Genomic_DNA"/>
</dbReference>